<dbReference type="GO" id="GO:0005524">
    <property type="term" value="F:ATP binding"/>
    <property type="evidence" value="ECO:0007669"/>
    <property type="project" value="UniProtKB-KW"/>
</dbReference>
<dbReference type="Pfam" id="PF00012">
    <property type="entry name" value="HSP70"/>
    <property type="match status" value="1"/>
</dbReference>
<dbReference type="GO" id="GO:0140662">
    <property type="term" value="F:ATP-dependent protein folding chaperone"/>
    <property type="evidence" value="ECO:0007669"/>
    <property type="project" value="InterPro"/>
</dbReference>
<dbReference type="FunFam" id="3.90.640.10:FF:000003">
    <property type="entry name" value="Molecular chaperone DnaK"/>
    <property type="match status" value="1"/>
</dbReference>
<dbReference type="InterPro" id="IPR018181">
    <property type="entry name" value="Heat_shock_70_CS"/>
</dbReference>
<reference evidence="4" key="1">
    <citation type="submission" date="2021-06" db="EMBL/GenBank/DDBJ databases">
        <authorList>
            <person name="Hodson N. C."/>
            <person name="Mongue J. A."/>
            <person name="Jaron S. K."/>
        </authorList>
    </citation>
    <scope>NUCLEOTIDE SEQUENCE</scope>
</reference>
<dbReference type="EMBL" id="CAJVCH010561018">
    <property type="protein sequence ID" value="CAG7831560.1"/>
    <property type="molecule type" value="Genomic_DNA"/>
</dbReference>
<accession>A0A8J2M0E2</accession>
<dbReference type="InterPro" id="IPR013126">
    <property type="entry name" value="Hsp_70_fam"/>
</dbReference>
<organism evidence="4 5">
    <name type="scientific">Allacma fusca</name>
    <dbReference type="NCBI Taxonomy" id="39272"/>
    <lineage>
        <taxon>Eukaryota</taxon>
        <taxon>Metazoa</taxon>
        <taxon>Ecdysozoa</taxon>
        <taxon>Arthropoda</taxon>
        <taxon>Hexapoda</taxon>
        <taxon>Collembola</taxon>
        <taxon>Symphypleona</taxon>
        <taxon>Sminthuridae</taxon>
        <taxon>Allacma</taxon>
    </lineage>
</organism>
<evidence type="ECO:0000256" key="1">
    <source>
        <dbReference type="ARBA" id="ARBA00007381"/>
    </source>
</evidence>
<evidence type="ECO:0000256" key="2">
    <source>
        <dbReference type="ARBA" id="ARBA00022741"/>
    </source>
</evidence>
<sequence>MVLLLTTEDTEVFTIWFGDANCWAYRNDTSNETCTIVDSIRHYDLFKLPFNINIQEPSWDPNYSLYNAIYLLGLPPDDPLVREKLQEAGSSLGIVNNQVEVNIEARVYTTSEVVSIILKALAEKIRSKHHAFKNIIVVHEFHYRAEQKKCFQKICSDLGIKVQGMINCETAIASDSYLKMTGVRGWTNFLVFNIGYNGRRSSISLIQFDKMVRETHVKVMAKEEFFYFFDTKRNALILNLVDIICAQHNIPIAHSTRINAAEWNLAFVSHQVALKLYIENLSNLTMNCPSNFLFPFHPQLQERIGASSGQVAMSIVKNHFDRIYPVDMNRFHRITEDLLRKSELDMTKIHGIVLVDISKHNTVAGGLVQPIVTAQPNCEIYEMRYFDHDIIYTALKLRNSVKAGRMNVIPSDEAEAPAIGIDVGTSFCTAAFFTRNNVNFQDSSQCSTLSSSSSISFDRDGNQLAVGEETRNLPLSSNSYTISDLKRLLGRSFDDPDIERLRSSWPFEILEINKSIKIQIGTSMFSPEELIAKIITHVKNCIEDTLGKPVTRAVLAIPKFFNFNQRALMEGACKSAGLTVLRVIDESTAAALTYTLTVIQESFVGSDHFLIFDLGGSTLNVAVIELLQSRLIRIKAIRENCNLGGEDFDREIFDYCIEEFKSQHDVDLTLRIAEEDDVAVAKRLSKLRLACEEGKTRLSIRDQEEVKIVVERIHGLLDMNIVVKRNMFESRIERYLNECLHLVDDVIKSTGITAKDIRKVVLVGGSSKIPRVQQIFQTKFGEEKILIGTQYSRQFQGGESTKEKQLKNFAFVNLMRNNFRIARQCLPKLGALFEHLLVEVK</sequence>
<name>A0A8J2M0E2_9HEXA</name>
<dbReference type="PANTHER" id="PTHR19375">
    <property type="entry name" value="HEAT SHOCK PROTEIN 70KDA"/>
    <property type="match status" value="1"/>
</dbReference>
<comment type="caution">
    <text evidence="4">The sequence shown here is derived from an EMBL/GenBank/DDBJ whole genome shotgun (WGS) entry which is preliminary data.</text>
</comment>
<dbReference type="PROSITE" id="PS01036">
    <property type="entry name" value="HSP70_3"/>
    <property type="match status" value="1"/>
</dbReference>
<comment type="similarity">
    <text evidence="1">Belongs to the heat shock protein 70 family.</text>
</comment>
<evidence type="ECO:0000313" key="4">
    <source>
        <dbReference type="EMBL" id="CAG7831560.1"/>
    </source>
</evidence>
<keyword evidence="3" id="KW-0067">ATP-binding</keyword>
<evidence type="ECO:0000256" key="3">
    <source>
        <dbReference type="ARBA" id="ARBA00022840"/>
    </source>
</evidence>
<gene>
    <name evidence="4" type="ORF">AFUS01_LOCUS41301</name>
</gene>
<dbReference type="Proteomes" id="UP000708208">
    <property type="component" value="Unassembled WGS sequence"/>
</dbReference>
<proteinExistence type="inferred from homology"/>
<keyword evidence="2" id="KW-0547">Nucleotide-binding</keyword>
<dbReference type="AlphaFoldDB" id="A0A8J2M0E2"/>
<protein>
    <submittedName>
        <fullName evidence="4">Uncharacterized protein</fullName>
    </submittedName>
</protein>
<evidence type="ECO:0000313" key="5">
    <source>
        <dbReference type="Proteomes" id="UP000708208"/>
    </source>
</evidence>
<keyword evidence="5" id="KW-1185">Reference proteome</keyword>